<keyword evidence="2 3" id="KW-0456">Lyase</keyword>
<dbReference type="EC" id="4.2.1.104" evidence="3"/>
<reference evidence="5 6" key="1">
    <citation type="submission" date="2019-02" db="EMBL/GenBank/DDBJ databases">
        <title>Sequencing the genomes of 1000 actinobacteria strains.</title>
        <authorList>
            <person name="Klenk H.-P."/>
        </authorList>
    </citation>
    <scope>NUCLEOTIDE SEQUENCE [LARGE SCALE GENOMIC DNA]</scope>
    <source>
        <strain evidence="5 6">DSM 45779</strain>
    </source>
</reference>
<dbReference type="Gene3D" id="3.30.1160.10">
    <property type="entry name" value="Cyanate lyase, C-terminal domain"/>
    <property type="match status" value="1"/>
</dbReference>
<dbReference type="PIRSF" id="PIRSF001263">
    <property type="entry name" value="Cyanate_hydratas"/>
    <property type="match status" value="1"/>
</dbReference>
<dbReference type="InterPro" id="IPR010982">
    <property type="entry name" value="Lambda_DNA-bd_dom_sf"/>
</dbReference>
<dbReference type="EMBL" id="SHKL01000001">
    <property type="protein sequence ID" value="RZT87651.1"/>
    <property type="molecule type" value="Genomic_DNA"/>
</dbReference>
<dbReference type="InterPro" id="IPR048564">
    <property type="entry name" value="CYNS_N"/>
</dbReference>
<evidence type="ECO:0000256" key="3">
    <source>
        <dbReference type="HAMAP-Rule" id="MF_00535"/>
    </source>
</evidence>
<feature type="active site" evidence="3">
    <location>
        <position position="121"/>
    </location>
</feature>
<comment type="function">
    <text evidence="1 3">Catalyzes the reaction of cyanate with bicarbonate to produce ammonia and carbon dioxide.</text>
</comment>
<name>A0A4Q7V2M4_PSEST</name>
<comment type="similarity">
    <text evidence="3">Belongs to the cyanase family.</text>
</comment>
<dbReference type="AlphaFoldDB" id="A0A4Q7V2M4"/>
<dbReference type="OrthoDB" id="9785870at2"/>
<dbReference type="InterPro" id="IPR003712">
    <property type="entry name" value="Cyanate_lyase_C"/>
</dbReference>
<dbReference type="PANTHER" id="PTHR34186">
    <property type="entry name" value="CYANATE HYDRATASE"/>
    <property type="match status" value="1"/>
</dbReference>
<feature type="active site" evidence="3">
    <location>
        <position position="95"/>
    </location>
</feature>
<evidence type="ECO:0000313" key="6">
    <source>
        <dbReference type="Proteomes" id="UP000291591"/>
    </source>
</evidence>
<dbReference type="Proteomes" id="UP000291591">
    <property type="component" value="Unassembled WGS sequence"/>
</dbReference>
<comment type="caution">
    <text evidence="5">The sequence shown here is derived from an EMBL/GenBank/DDBJ whole genome shotgun (WGS) entry which is preliminary data.</text>
</comment>
<evidence type="ECO:0000256" key="1">
    <source>
        <dbReference type="ARBA" id="ARBA00003561"/>
    </source>
</evidence>
<evidence type="ECO:0000259" key="4">
    <source>
        <dbReference type="SMART" id="SM01116"/>
    </source>
</evidence>
<protein>
    <recommendedName>
        <fullName evidence="3">Cyanate hydratase</fullName>
        <shortName evidence="3">Cyanase</shortName>
        <ecNumber evidence="3">4.2.1.104</ecNumber>
    </recommendedName>
    <alternativeName>
        <fullName evidence="3">Cyanate hydrolase</fullName>
    </alternativeName>
    <alternativeName>
        <fullName evidence="3">Cyanate lyase</fullName>
    </alternativeName>
</protein>
<dbReference type="InterPro" id="IPR008076">
    <property type="entry name" value="Cyanase"/>
</dbReference>
<dbReference type="SUPFAM" id="SSF47413">
    <property type="entry name" value="lambda repressor-like DNA-binding domains"/>
    <property type="match status" value="1"/>
</dbReference>
<evidence type="ECO:0000313" key="5">
    <source>
        <dbReference type="EMBL" id="RZT87651.1"/>
    </source>
</evidence>
<dbReference type="GO" id="GO:0008824">
    <property type="term" value="F:cyanate hydratase activity"/>
    <property type="evidence" value="ECO:0007669"/>
    <property type="project" value="UniProtKB-UniRule"/>
</dbReference>
<dbReference type="NCBIfam" id="NF002773">
    <property type="entry name" value="PRK02866.1"/>
    <property type="match status" value="1"/>
</dbReference>
<evidence type="ECO:0000256" key="2">
    <source>
        <dbReference type="ARBA" id="ARBA00023239"/>
    </source>
</evidence>
<dbReference type="Pfam" id="PF21291">
    <property type="entry name" value="CYNS_N"/>
    <property type="match status" value="1"/>
</dbReference>
<dbReference type="PANTHER" id="PTHR34186:SF2">
    <property type="entry name" value="CYANATE HYDRATASE"/>
    <property type="match status" value="1"/>
</dbReference>
<sequence>MSVASFPTPDRAQAARTVLLAKKRLGLRWEKIAEAVGKSTEWTTSALLGQQTLTQEQAESAGSVLDLDADVVEALTLPPQRGADAVDTSDPLVYRLTEMVQVYGGTISELVREEFGDGIVSAIDFELDLQRVEDPKGDRCVITLNGKFLPYRVF</sequence>
<feature type="active site" evidence="3">
    <location>
        <position position="98"/>
    </location>
</feature>
<dbReference type="CDD" id="cd00559">
    <property type="entry name" value="Cyanase_C"/>
    <property type="match status" value="1"/>
</dbReference>
<dbReference type="RefSeq" id="WP_130291769.1">
    <property type="nucleotide sequence ID" value="NZ_SHKL01000001.1"/>
</dbReference>
<dbReference type="Pfam" id="PF02560">
    <property type="entry name" value="Cyanate_lyase"/>
    <property type="match status" value="1"/>
</dbReference>
<dbReference type="HAMAP" id="MF_00535">
    <property type="entry name" value="Cyanate_hydrat"/>
    <property type="match status" value="1"/>
</dbReference>
<dbReference type="Gene3D" id="1.10.260.40">
    <property type="entry name" value="lambda repressor-like DNA-binding domains"/>
    <property type="match status" value="1"/>
</dbReference>
<gene>
    <name evidence="3" type="primary">cynS</name>
    <name evidence="5" type="ORF">EV383_4577</name>
</gene>
<dbReference type="GO" id="GO:0003677">
    <property type="term" value="F:DNA binding"/>
    <property type="evidence" value="ECO:0007669"/>
    <property type="project" value="InterPro"/>
</dbReference>
<dbReference type="SMART" id="SM01116">
    <property type="entry name" value="Cyanate_lyase"/>
    <property type="match status" value="1"/>
</dbReference>
<dbReference type="SUPFAM" id="SSF55234">
    <property type="entry name" value="Cyanase C-terminal domain"/>
    <property type="match status" value="1"/>
</dbReference>
<accession>A0A4Q7V2M4</accession>
<proteinExistence type="inferred from homology"/>
<feature type="domain" description="Cyanate lyase C-terminal" evidence="4">
    <location>
        <begin position="82"/>
        <end position="154"/>
    </location>
</feature>
<dbReference type="InterPro" id="IPR036581">
    <property type="entry name" value="Cyanate_lyase_C_sf"/>
</dbReference>
<dbReference type="NCBIfam" id="TIGR00673">
    <property type="entry name" value="cynS"/>
    <property type="match status" value="1"/>
</dbReference>
<comment type="catalytic activity">
    <reaction evidence="3">
        <text>cyanate + hydrogencarbonate + 3 H(+) = NH4(+) + 2 CO2</text>
        <dbReference type="Rhea" id="RHEA:11120"/>
        <dbReference type="ChEBI" id="CHEBI:15378"/>
        <dbReference type="ChEBI" id="CHEBI:16526"/>
        <dbReference type="ChEBI" id="CHEBI:17544"/>
        <dbReference type="ChEBI" id="CHEBI:28938"/>
        <dbReference type="ChEBI" id="CHEBI:29195"/>
        <dbReference type="EC" id="4.2.1.104"/>
    </reaction>
</comment>
<dbReference type="PRINTS" id="PR01693">
    <property type="entry name" value="CYANASE"/>
</dbReference>
<organism evidence="5 6">
    <name type="scientific">Pseudonocardia sediminis</name>
    <dbReference type="NCBI Taxonomy" id="1397368"/>
    <lineage>
        <taxon>Bacteria</taxon>
        <taxon>Bacillati</taxon>
        <taxon>Actinomycetota</taxon>
        <taxon>Actinomycetes</taxon>
        <taxon>Pseudonocardiales</taxon>
        <taxon>Pseudonocardiaceae</taxon>
        <taxon>Pseudonocardia</taxon>
    </lineage>
</organism>
<keyword evidence="6" id="KW-1185">Reference proteome</keyword>